<dbReference type="RefSeq" id="WP_077968739.1">
    <property type="nucleotide sequence ID" value="NZ_CP045178.1"/>
</dbReference>
<dbReference type="Pfam" id="PF10604">
    <property type="entry name" value="Polyketide_cyc2"/>
    <property type="match status" value="1"/>
</dbReference>
<evidence type="ECO:0000313" key="2">
    <source>
        <dbReference type="Proteomes" id="UP000190539"/>
    </source>
</evidence>
<accession>A0A1V4A979</accession>
<keyword evidence="2" id="KW-1185">Reference proteome</keyword>
<dbReference type="OrthoDB" id="6024794at2"/>
<dbReference type="SUPFAM" id="SSF55961">
    <property type="entry name" value="Bet v1-like"/>
    <property type="match status" value="1"/>
</dbReference>
<dbReference type="CDD" id="cd07821">
    <property type="entry name" value="PYR_PYL_RCAR_like"/>
    <property type="match status" value="1"/>
</dbReference>
<sequence length="148" mass="16042">MATVEPVEAVAEAWIARRADEIWEIVADFDGLAAWHPLITSSDLVAGGVREVRTEGGGRVTEELVDSDPATMTLRYRLGDHDFPLRDHLARITVEPEQEGARVRWSATFVPTEGDGEAMRKAFAEGTFAPGLQALATARTPDAPEGTV</sequence>
<dbReference type="Gene3D" id="3.30.530.20">
    <property type="match status" value="1"/>
</dbReference>
<evidence type="ECO:0000313" key="1">
    <source>
        <dbReference type="EMBL" id="OON78818.1"/>
    </source>
</evidence>
<dbReference type="PANTHER" id="PTHR39332:SF7">
    <property type="entry name" value="SRPBCC FAMILY PROTEIN"/>
    <property type="match status" value="1"/>
</dbReference>
<dbReference type="STRING" id="83656.B1H18_15740"/>
<dbReference type="AlphaFoldDB" id="A0A1V4A979"/>
<evidence type="ECO:0008006" key="3">
    <source>
        <dbReference type="Google" id="ProtNLM"/>
    </source>
</evidence>
<proteinExistence type="predicted"/>
<reference evidence="1 2" key="1">
    <citation type="submission" date="2017-02" db="EMBL/GenBank/DDBJ databases">
        <title>Draft Genome Sequence of Streptomyces tsukubaensis F601, a Producer of the immunosuppressant tacrolimus FK506.</title>
        <authorList>
            <person name="Zong G."/>
            <person name="Zhong C."/>
            <person name="Fu J."/>
            <person name="Qin R."/>
            <person name="Cao G."/>
        </authorList>
    </citation>
    <scope>NUCLEOTIDE SEQUENCE [LARGE SCALE GENOMIC DNA]</scope>
    <source>
        <strain evidence="1 2">F601</strain>
    </source>
</reference>
<dbReference type="InterPro" id="IPR019587">
    <property type="entry name" value="Polyketide_cyclase/dehydratase"/>
</dbReference>
<dbReference type="InterPro" id="IPR023393">
    <property type="entry name" value="START-like_dom_sf"/>
</dbReference>
<protein>
    <recommendedName>
        <fullName evidence="3">SRPBCC family protein</fullName>
    </recommendedName>
</protein>
<dbReference type="Proteomes" id="UP000190539">
    <property type="component" value="Unassembled WGS sequence"/>
</dbReference>
<gene>
    <name evidence="1" type="ORF">B1H18_15740</name>
</gene>
<comment type="caution">
    <text evidence="1">The sequence shown here is derived from an EMBL/GenBank/DDBJ whole genome shotgun (WGS) entry which is preliminary data.</text>
</comment>
<name>A0A1V4A979_9ACTN</name>
<dbReference type="PANTHER" id="PTHR39332">
    <property type="entry name" value="BLL4707 PROTEIN"/>
    <property type="match status" value="1"/>
</dbReference>
<organism evidence="1 2">
    <name type="scientific">Streptomyces tsukubensis</name>
    <dbReference type="NCBI Taxonomy" id="83656"/>
    <lineage>
        <taxon>Bacteria</taxon>
        <taxon>Bacillati</taxon>
        <taxon>Actinomycetota</taxon>
        <taxon>Actinomycetes</taxon>
        <taxon>Kitasatosporales</taxon>
        <taxon>Streptomycetaceae</taxon>
        <taxon>Streptomyces</taxon>
    </lineage>
</organism>
<dbReference type="EMBL" id="MVFC01000011">
    <property type="protein sequence ID" value="OON78818.1"/>
    <property type="molecule type" value="Genomic_DNA"/>
</dbReference>